<dbReference type="Pfam" id="PF07845">
    <property type="entry name" value="DUF1636"/>
    <property type="match status" value="1"/>
</dbReference>
<proteinExistence type="predicted"/>
<dbReference type="AlphaFoldDB" id="A0A212K920"/>
<dbReference type="SUPFAM" id="SSF52833">
    <property type="entry name" value="Thioredoxin-like"/>
    <property type="match status" value="1"/>
</dbReference>
<accession>A0A212K920</accession>
<gene>
    <name evidence="1" type="ORF">KL86APRO_12337</name>
</gene>
<sequence>MAETQLIVCTTCRRAAGGAPAAKAPWPGTRMLEALETRELPEGVTLRPAQCLAACAKGCAVALSGGPEKWTYVYGGLDPAQHADALLDLATLYAGTAEGIVPWFDAPADVRARAVARIPPRG</sequence>
<organism evidence="1">
    <name type="scientific">uncultured Alphaproteobacteria bacterium</name>
    <dbReference type="NCBI Taxonomy" id="91750"/>
    <lineage>
        <taxon>Bacteria</taxon>
        <taxon>Pseudomonadati</taxon>
        <taxon>Pseudomonadota</taxon>
        <taxon>Alphaproteobacteria</taxon>
        <taxon>environmental samples</taxon>
    </lineage>
</organism>
<name>A0A212K920_9PROT</name>
<evidence type="ECO:0000313" key="1">
    <source>
        <dbReference type="EMBL" id="SBW08098.1"/>
    </source>
</evidence>
<reference evidence="1" key="1">
    <citation type="submission" date="2016-04" db="EMBL/GenBank/DDBJ databases">
        <authorList>
            <person name="Evans L.H."/>
            <person name="Alamgir A."/>
            <person name="Owens N."/>
            <person name="Weber N.D."/>
            <person name="Virtaneva K."/>
            <person name="Barbian K."/>
            <person name="Babar A."/>
            <person name="Rosenke K."/>
        </authorList>
    </citation>
    <scope>NUCLEOTIDE SEQUENCE</scope>
    <source>
        <strain evidence="1">86</strain>
    </source>
</reference>
<dbReference type="Gene3D" id="3.40.30.10">
    <property type="entry name" value="Glutaredoxin"/>
    <property type="match status" value="1"/>
</dbReference>
<dbReference type="EMBL" id="FLUO01000001">
    <property type="protein sequence ID" value="SBW08098.1"/>
    <property type="molecule type" value="Genomic_DNA"/>
</dbReference>
<dbReference type="CDD" id="cd02980">
    <property type="entry name" value="TRX_Fd_family"/>
    <property type="match status" value="1"/>
</dbReference>
<dbReference type="InterPro" id="IPR036249">
    <property type="entry name" value="Thioredoxin-like_sf"/>
</dbReference>
<evidence type="ECO:0008006" key="2">
    <source>
        <dbReference type="Google" id="ProtNLM"/>
    </source>
</evidence>
<protein>
    <recommendedName>
        <fullName evidence="2">Metal-binding protein</fullName>
    </recommendedName>
</protein>
<dbReference type="InterPro" id="IPR012863">
    <property type="entry name" value="DUF1636"/>
</dbReference>